<comment type="subcellular location">
    <subcellularLocation>
        <location evidence="1">Host endoplasmic reticulum lumen</location>
    </subcellularLocation>
    <subcellularLocation>
        <location evidence="2">Host endoplasmic reticulum membrane</location>
        <topology evidence="2">Single-pass membrane protein</topology>
    </subcellularLocation>
</comment>
<evidence type="ECO:0000256" key="15">
    <source>
        <dbReference type="ARBA" id="ARBA00023184"/>
    </source>
</evidence>
<evidence type="ECO:0000256" key="4">
    <source>
        <dbReference type="ARBA" id="ARBA00022484"/>
    </source>
</evidence>
<keyword evidence="6" id="KW-0808">Transferase</keyword>
<feature type="transmembrane region" description="Helical" evidence="18">
    <location>
        <begin position="472"/>
        <end position="490"/>
    </location>
</feature>
<evidence type="ECO:0000256" key="2">
    <source>
        <dbReference type="ARBA" id="ARBA00004517"/>
    </source>
</evidence>
<sequence>MSTTLANICSYAGVPLPGHIVAVDFSAKHLFSRFFTEKGTTVVVRATTTTKLADAYKALCAIIAERRAYKALPATVKRAIWLSKKEARRQALRKKKLALRRANEKMRARQARERKASLLAIRREMEKEPSRAQVKKAQKYWATEVEAKLPPRATEAQCLLAKYRAWRNKQAKKACISSSISSSPLPLGNSFDSQYSPRQGSEGRTQLVGWEKATPRGVALGHIFCAFEACQVSCSHVEQLQTPLGLFFSIPSSPLLAWGRIFETILPMCGPLYNADFLHKLTMQLPVDEVELSLIHARFLKEREDFLAAYGTTSDTWGWFDAIKSFAAGFGKIASSETLDLDLVDPVVEGNIPTTLESFKERVKGAGRMVGAGALIGFDKAKEKLWDLIMKCFDATIGPWCARARKIATTFKNYLAQAKKWVEDACEACHTFVAAIKNHIFTVLCIVVFVGFITMCERALYKVGVVSNVGQAAGSFLSFLLAYFGINALCDNPSIFYDMKHHFITLLQSCFESKVSISGKASNGVSDAYASVSEMAYAPVNFLTSLGDSLFSVNTSTVAYFGKLGNSLEGIRKGINCLKDASSFALESLASIFYRVTGRDIEFFREIAALTRHDLKAWIARVEKALLDLEVMKLRDRGMLDALNLLLHEGQQIRTAMIDSSGRNQLSAAYLRITSDLMKKLEEKRKEVVRAGDSVGRRMQPFWLYLYGGSHCGKSNVMNFFAAELLERMGRPPTDCLSLTPTDKYLSGYERQSCIKIDDLSCVRVLEGGIEGTLINMVSCQEWRPVMADVSDKGMLFDSPIIVSSSNHFDAPTDSNFTCREAYQNRRNLVLECRRACDADQVVQEPSLPMTTIMCRAVNKNDQSALPGPFGQWQQGIFFLNYVSEMMDTHFEQEACKQQAWLRSIGNRHPIFIESETVLLRENRLNMLGPLLDMSKPAIGVDGKFVCFPLEQNTCTQCRESGFHCKLNSAQVYKGHFLTEKEVGVSAEKLEESYLARIRLCDRKEYDMFCTSNPIVHSFLRSLVQKDMRVEGVDKKLSGYVSPAQEDFWRELPLAEKAYLRLMQKRVDEIRELPKVALQVYMPKCIEGIRRAGNWLWENGAKIMVLLTALIVIYFAGQGFLKLFTALCCGHAGVESMSILDTFSVFPSSSVDAQSYRARNTPLNYRSHTFSGMTSEFDEGYPIDLTVGITTPKGQFISAIRGRERSLLLTQHQARLIPDRAKLTITYRSKKGVTTSFPIRWEPTVQQVGLQRSGLFFFSDTEVCIYRHPSLSPLPSANESFFMDDYESFLRSYPELKFTGLKLKQFGHADHLQGISDGTPICHMWAGSGVTVHERHRIQTTQADGSCSYYNDLPRFISSYTPAGPEDCGTIVTTEIVVNNQPRSVVVGMIVGGSVENGRSKAVIAFIPPQRASDTYSSVEYEEEAGDEEEGYCKLGAILDRSKRPTLPKKSQYVRVPEDLRLPIPELKQPAILAKGDERLIGTKHESFDPIRAAPRKYAKPMQELPQELVEKVAEDIISDWKAIQSIPLRKETLSVAINGIEGEDYLDRMVENTSEGYPYILSRKHGEKGKGRFLEPDPTDQTGYKKRLIPGCVIERDLELLLRQSRESVPELVCIDTPKDELLPLRKIYDTPKTRFFSICPFPYNLALRMYTLRLVQFLQANRRSLAAQVGISPQSQDWDNLYQRLCSMNASEAYNCDYSGFDGYLNAQIVNVIARIMNAMYAGESPEDTAVRTNCIMALINRKVIVDSQVYEVRAGLPSGLALTVTMNSIFNEILVRCAFRTIAPPLERNSFHKRIFLAVYGDDNIITVHPDCKYFNGTVIKQTMSEWGVTITDGSDKTSLVLKPKPIHEIDFLKRSFVTQKEGGNDGLGVVAPLDKTAIMSCLQYYKPVGSEIDTLIDSVRSALYELRLHKNRAEYEALYNFYTTNRPYLRDQHVLPTWEEATALHLEAKSGSKPYVPHKVLDFKLDIPKLSKDMRSHGDTADWCHPVERRVCVAGNKYSPCDNGDFFFVSINCRNPVGANGIVLKPSYYYEGAGQLPTRLWAKGFRGTRMNGVSRIREAYNDGKTIVFQSPGPYTEAWVAAIFFCEGMNLATPSQLLELFRRVKSPGVNDLSFYFEDTKLPSTRDEIKFYPGYLDSGSRFRRV</sequence>
<dbReference type="GO" id="GO:0003968">
    <property type="term" value="F:RNA-directed RNA polymerase activity"/>
    <property type="evidence" value="ECO:0007669"/>
    <property type="project" value="UniProtKB-KW"/>
</dbReference>
<evidence type="ECO:0000256" key="1">
    <source>
        <dbReference type="ARBA" id="ARBA00004149"/>
    </source>
</evidence>
<feature type="domain" description="RdRp catalytic" evidence="19">
    <location>
        <begin position="1693"/>
        <end position="1819"/>
    </location>
</feature>
<dbReference type="Pfam" id="PF00680">
    <property type="entry name" value="RdRP_1"/>
    <property type="match status" value="1"/>
</dbReference>
<evidence type="ECO:0000256" key="8">
    <source>
        <dbReference type="ARBA" id="ARBA00022695"/>
    </source>
</evidence>
<dbReference type="PROSITE" id="PS51874">
    <property type="entry name" value="PCV_3C_PRO"/>
    <property type="match status" value="1"/>
</dbReference>
<feature type="transmembrane region" description="Helical" evidence="18">
    <location>
        <begin position="440"/>
        <end position="460"/>
    </location>
</feature>
<dbReference type="GO" id="GO:0006351">
    <property type="term" value="P:DNA-templated transcription"/>
    <property type="evidence" value="ECO:0007669"/>
    <property type="project" value="InterPro"/>
</dbReference>
<evidence type="ECO:0000256" key="13">
    <source>
        <dbReference type="ARBA" id="ARBA00022953"/>
    </source>
</evidence>
<dbReference type="InterPro" id="IPR043128">
    <property type="entry name" value="Rev_trsase/Diguanyl_cyclase"/>
</dbReference>
<keyword evidence="12" id="KW-0067">ATP-binding</keyword>
<keyword evidence="15" id="KW-1038">Host endoplasmic reticulum</keyword>
<evidence type="ECO:0000256" key="7">
    <source>
        <dbReference type="ARBA" id="ARBA00022692"/>
    </source>
</evidence>
<dbReference type="GO" id="GO:0003724">
    <property type="term" value="F:RNA helicase activity"/>
    <property type="evidence" value="ECO:0007669"/>
    <property type="project" value="InterPro"/>
</dbReference>
<dbReference type="GO" id="GO:0003723">
    <property type="term" value="F:RNA binding"/>
    <property type="evidence" value="ECO:0007669"/>
    <property type="project" value="InterPro"/>
</dbReference>
<dbReference type="GO" id="GO:0004197">
    <property type="term" value="F:cysteine-type endopeptidase activity"/>
    <property type="evidence" value="ECO:0007669"/>
    <property type="project" value="InterPro"/>
</dbReference>
<dbReference type="PROSITE" id="PS50507">
    <property type="entry name" value="RDRP_SSRNA_POS"/>
    <property type="match status" value="1"/>
</dbReference>
<feature type="domain" description="SF3 helicase" evidence="20">
    <location>
        <begin position="678"/>
        <end position="849"/>
    </location>
</feature>
<evidence type="ECO:0000256" key="14">
    <source>
        <dbReference type="ARBA" id="ARBA00022989"/>
    </source>
</evidence>
<dbReference type="EMBL" id="BK065104">
    <property type="protein sequence ID" value="DBA54773.1"/>
    <property type="molecule type" value="Genomic_RNA"/>
</dbReference>
<dbReference type="InterPro" id="IPR043502">
    <property type="entry name" value="DNA/RNA_pol_sf"/>
</dbReference>
<keyword evidence="5" id="KW-0645">Protease</keyword>
<proteinExistence type="predicted"/>
<dbReference type="Pfam" id="PF00910">
    <property type="entry name" value="RNA_helicase"/>
    <property type="match status" value="1"/>
</dbReference>
<accession>A0AAT9JB88</accession>
<evidence type="ECO:0000256" key="18">
    <source>
        <dbReference type="SAM" id="Phobius"/>
    </source>
</evidence>
<keyword evidence="17" id="KW-0175">Coiled coil</keyword>
<reference evidence="22" key="1">
    <citation type="submission" date="2023-11" db="EMBL/GenBank/DDBJ databases">
        <authorList>
            <person name="Sidharthan V.K."/>
            <person name="Reddy V."/>
            <person name="Kiran G."/>
            <person name="Rajeswari V."/>
            <person name="Baranwal V.K."/>
        </authorList>
    </citation>
    <scope>NUCLEOTIDE SEQUENCE</scope>
    <source>
        <strain evidence="22">Nit bor</strain>
    </source>
</reference>
<keyword evidence="13" id="KW-0693">Viral RNA replication</keyword>
<evidence type="ECO:0000256" key="10">
    <source>
        <dbReference type="ARBA" id="ARBA00022801"/>
    </source>
</evidence>
<dbReference type="GO" id="GO:0006508">
    <property type="term" value="P:proteolysis"/>
    <property type="evidence" value="ECO:0007669"/>
    <property type="project" value="UniProtKB-KW"/>
</dbReference>
<keyword evidence="4" id="KW-0696">RNA-directed RNA polymerase</keyword>
<evidence type="ECO:0000256" key="16">
    <source>
        <dbReference type="ARBA" id="ARBA00031919"/>
    </source>
</evidence>
<evidence type="ECO:0000259" key="21">
    <source>
        <dbReference type="PROSITE" id="PS51874"/>
    </source>
</evidence>
<dbReference type="InterPro" id="IPR000605">
    <property type="entry name" value="Helicase_SF3_ssDNA/RNA_vir"/>
</dbReference>
<dbReference type="Gene3D" id="3.30.70.270">
    <property type="match status" value="1"/>
</dbReference>
<evidence type="ECO:0000256" key="9">
    <source>
        <dbReference type="ARBA" id="ARBA00022741"/>
    </source>
</evidence>
<feature type="coiled-coil region" evidence="17">
    <location>
        <begin position="82"/>
        <end position="128"/>
    </location>
</feature>
<keyword evidence="7 18" id="KW-0812">Transmembrane</keyword>
<keyword evidence="10" id="KW-0378">Hydrolase</keyword>
<dbReference type="SUPFAM" id="SSF56672">
    <property type="entry name" value="DNA/RNA polymerases"/>
    <property type="match status" value="1"/>
</dbReference>
<evidence type="ECO:0000256" key="17">
    <source>
        <dbReference type="SAM" id="Coils"/>
    </source>
</evidence>
<keyword evidence="8" id="KW-0548">Nucleotidyltransferase</keyword>
<evidence type="ECO:0000256" key="11">
    <source>
        <dbReference type="ARBA" id="ARBA00022807"/>
    </source>
</evidence>
<dbReference type="InterPro" id="IPR001205">
    <property type="entry name" value="RNA-dir_pol_C"/>
</dbReference>
<keyword evidence="18" id="KW-0472">Membrane</keyword>
<keyword evidence="9" id="KW-0547">Nucleotide-binding</keyword>
<keyword evidence="11" id="KW-0788">Thiol protease</keyword>
<protein>
    <recommendedName>
        <fullName evidence="3">RNA1 polyprotein</fullName>
    </recommendedName>
    <alternativeName>
        <fullName evidence="16">P1</fullName>
    </alternativeName>
</protein>
<dbReference type="GO" id="GO:0039694">
    <property type="term" value="P:viral RNA genome replication"/>
    <property type="evidence" value="ECO:0007669"/>
    <property type="project" value="InterPro"/>
</dbReference>
<dbReference type="GO" id="GO:0044167">
    <property type="term" value="C:host cell endoplasmic reticulum membrane"/>
    <property type="evidence" value="ECO:0007669"/>
    <property type="project" value="UniProtKB-SubCell"/>
</dbReference>
<reference evidence="22" key="2">
    <citation type="journal article" date="2024" name="Arch. Virol.">
        <title>Probing of plant transcriptomes reveals the hidden genetic diversity of the family Secoviridae.</title>
        <authorList>
            <person name="Sidharthan V.K."/>
            <person name="Reddy V."/>
            <person name="Kiran G."/>
            <person name="Rajeswari V."/>
            <person name="Baranwal V.K."/>
            <person name="Kumar M.K."/>
            <person name="Kumar K.S."/>
        </authorList>
    </citation>
    <scope>NUCLEOTIDE SEQUENCE</scope>
    <source>
        <strain evidence="22">Nit bor</strain>
    </source>
</reference>
<feature type="domain" description="Peptidase C3" evidence="21">
    <location>
        <begin position="1172"/>
        <end position="1412"/>
    </location>
</feature>
<evidence type="ECO:0000256" key="5">
    <source>
        <dbReference type="ARBA" id="ARBA00022670"/>
    </source>
</evidence>
<name>A0AAT9JB88_9SECO</name>
<dbReference type="InterPro" id="IPR044067">
    <property type="entry name" value="PCV_3C_PRO"/>
</dbReference>
<organism evidence="22">
    <name type="scientific">Nitraria roborowskii nepovirus</name>
    <dbReference type="NCBI Taxonomy" id="3115772"/>
    <lineage>
        <taxon>Viruses</taxon>
        <taxon>Riboviria</taxon>
        <taxon>Orthornavirae</taxon>
        <taxon>Pisuviricota</taxon>
        <taxon>Pisoniviricetes</taxon>
        <taxon>Picornavirales</taxon>
        <taxon>Secoviridae</taxon>
        <taxon>Comovirinae</taxon>
        <taxon>Nepovirus</taxon>
    </lineage>
</organism>
<evidence type="ECO:0000259" key="19">
    <source>
        <dbReference type="PROSITE" id="PS50507"/>
    </source>
</evidence>
<dbReference type="GO" id="GO:0005524">
    <property type="term" value="F:ATP binding"/>
    <property type="evidence" value="ECO:0007669"/>
    <property type="project" value="UniProtKB-KW"/>
</dbReference>
<dbReference type="GO" id="GO:0044166">
    <property type="term" value="C:host cell endoplasmic reticulum lumen"/>
    <property type="evidence" value="ECO:0007669"/>
    <property type="project" value="UniProtKB-SubCell"/>
</dbReference>
<keyword evidence="14 18" id="KW-1133">Transmembrane helix</keyword>
<dbReference type="InterPro" id="IPR014759">
    <property type="entry name" value="Helicase_SF3_ssRNA_vir"/>
</dbReference>
<evidence type="ECO:0000313" key="22">
    <source>
        <dbReference type="EMBL" id="DBA54773.1"/>
    </source>
</evidence>
<evidence type="ECO:0000259" key="20">
    <source>
        <dbReference type="PROSITE" id="PS51218"/>
    </source>
</evidence>
<evidence type="ECO:0000256" key="12">
    <source>
        <dbReference type="ARBA" id="ARBA00022840"/>
    </source>
</evidence>
<dbReference type="InterPro" id="IPR007094">
    <property type="entry name" value="RNA-dir_pol_PSvirus"/>
</dbReference>
<evidence type="ECO:0000256" key="3">
    <source>
        <dbReference type="ARBA" id="ARBA00020936"/>
    </source>
</evidence>
<evidence type="ECO:0000256" key="6">
    <source>
        <dbReference type="ARBA" id="ARBA00022679"/>
    </source>
</evidence>
<dbReference type="PROSITE" id="PS51218">
    <property type="entry name" value="SF3_HELICASE_2"/>
    <property type="match status" value="1"/>
</dbReference>